<dbReference type="RefSeq" id="WP_126537126.1">
    <property type="nucleotide sequence ID" value="NZ_BSPM01000008.1"/>
</dbReference>
<dbReference type="OrthoDB" id="256753at2"/>
<dbReference type="AlphaFoldDB" id="A0A4V3CWI7"/>
<reference evidence="2 3" key="1">
    <citation type="submission" date="2019-03" db="EMBL/GenBank/DDBJ databases">
        <title>Genomic Encyclopedia of Type Strains, Phase IV (KMG-IV): sequencing the most valuable type-strain genomes for metagenomic binning, comparative biology and taxonomic classification.</title>
        <authorList>
            <person name="Goeker M."/>
        </authorList>
    </citation>
    <scope>NUCLEOTIDE SEQUENCE [LARGE SCALE GENOMIC DNA]</scope>
    <source>
        <strain evidence="2 3">DSM 102969</strain>
    </source>
</reference>
<dbReference type="Pfam" id="PF15887">
    <property type="entry name" value="Peptidase_Mx"/>
    <property type="match status" value="1"/>
</dbReference>
<gene>
    <name evidence="2" type="ORF">EDD54_0363</name>
</gene>
<keyword evidence="3" id="KW-1185">Reference proteome</keyword>
<dbReference type="EMBL" id="SNXY01000006">
    <property type="protein sequence ID" value="TDP86488.1"/>
    <property type="molecule type" value="Genomic_DNA"/>
</dbReference>
<dbReference type="Gene3D" id="3.40.390.70">
    <property type="match status" value="1"/>
</dbReference>
<dbReference type="Proteomes" id="UP000294547">
    <property type="component" value="Unassembled WGS sequence"/>
</dbReference>
<organism evidence="2 3">
    <name type="scientific">Oharaeibacter diazotrophicus</name>
    <dbReference type="NCBI Taxonomy" id="1920512"/>
    <lineage>
        <taxon>Bacteria</taxon>
        <taxon>Pseudomonadati</taxon>
        <taxon>Pseudomonadota</taxon>
        <taxon>Alphaproteobacteria</taxon>
        <taxon>Hyphomicrobiales</taxon>
        <taxon>Pleomorphomonadaceae</taxon>
        <taxon>Oharaeibacter</taxon>
    </lineage>
</organism>
<comment type="caution">
    <text evidence="2">The sequence shown here is derived from an EMBL/GenBank/DDBJ whole genome shotgun (WGS) entry which is preliminary data.</text>
</comment>
<evidence type="ECO:0000313" key="2">
    <source>
        <dbReference type="EMBL" id="TDP86488.1"/>
    </source>
</evidence>
<dbReference type="Pfam" id="PF10005">
    <property type="entry name" value="Zn_ribbon_DZR_6"/>
    <property type="match status" value="1"/>
</dbReference>
<dbReference type="InterPro" id="IPR011201">
    <property type="entry name" value="Zinc-ribbon_6_bact"/>
</dbReference>
<proteinExistence type="predicted"/>
<name>A0A4V3CWI7_9HYPH</name>
<sequence>MKVFECQSCRNAVHFDNTVCIDCGHRLGYLPELFVVTAVEPEGDGWRALADPGRTYFFCDNAREDACNWLVAADTGRTLCEACRHNRVIPDLSIPDHVAAWRRIELAKRHLFYSLTRWALPMPDRDEDPEEGLAFDFLADGIALDGTFEKPLTGHDTGVITINLAEADDAERERRRTSMGEPYRTLLGHMRHEVGHYYWDRLVRDRGNLDRFRALFGDEREDYAAALARHYDQGPPANWRDAYISSYATAHPWEDFAETFAHYVHIVDALETARSFGIRIRPRLRNADPLAAEVDFQPYAPGSPNDLIEAWVPLTVAINGVNRSMGQPDLYPFVLSEPVMAKLAFVHDLIHAQARPV</sequence>
<accession>A0A4V3CWI7</accession>
<dbReference type="InterPro" id="IPR031321">
    <property type="entry name" value="UCP012641"/>
</dbReference>
<feature type="domain" description="Zinc-ribbon" evidence="1">
    <location>
        <begin position="3"/>
        <end position="93"/>
    </location>
</feature>
<dbReference type="PIRSF" id="PIRSF012641">
    <property type="entry name" value="UCP012641"/>
    <property type="match status" value="1"/>
</dbReference>
<evidence type="ECO:0000313" key="3">
    <source>
        <dbReference type="Proteomes" id="UP000294547"/>
    </source>
</evidence>
<evidence type="ECO:0000259" key="1">
    <source>
        <dbReference type="Pfam" id="PF10005"/>
    </source>
</evidence>
<protein>
    <recommendedName>
        <fullName evidence="1">Zinc-ribbon domain-containing protein</fullName>
    </recommendedName>
</protein>